<proteinExistence type="predicted"/>
<sequence length="108" mass="12596">MDDKDWMKEIAGRIKAKDKAINAEKDRIARIGQIIERCVVELKENYNIHATLTEKGDGWEFVIHDKQIYVTTSEIENYSKPVWGVKGSESVNDEEALKRLILDKFKWD</sequence>
<evidence type="ECO:0000313" key="1">
    <source>
        <dbReference type="EMBL" id="MFD1676540.1"/>
    </source>
</evidence>
<gene>
    <name evidence="1" type="ORF">ACFSB2_17720</name>
</gene>
<reference evidence="2" key="1">
    <citation type="journal article" date="2019" name="Int. J. Syst. Evol. Microbiol.">
        <title>The Global Catalogue of Microorganisms (GCM) 10K type strain sequencing project: providing services to taxonomists for standard genome sequencing and annotation.</title>
        <authorList>
            <consortium name="The Broad Institute Genomics Platform"/>
            <consortium name="The Broad Institute Genome Sequencing Center for Infectious Disease"/>
            <person name="Wu L."/>
            <person name="Ma J."/>
        </authorList>
    </citation>
    <scope>NUCLEOTIDE SEQUENCE [LARGE SCALE GENOMIC DNA]</scope>
    <source>
        <strain evidence="2">CGMCC 1.12286</strain>
    </source>
</reference>
<dbReference type="RefSeq" id="WP_377944442.1">
    <property type="nucleotide sequence ID" value="NZ_JBHUCX010000067.1"/>
</dbReference>
<evidence type="ECO:0000313" key="2">
    <source>
        <dbReference type="Proteomes" id="UP001597079"/>
    </source>
</evidence>
<dbReference type="Proteomes" id="UP001597079">
    <property type="component" value="Unassembled WGS sequence"/>
</dbReference>
<name>A0ABW4JN49_9BACL</name>
<keyword evidence="2" id="KW-1185">Reference proteome</keyword>
<dbReference type="EMBL" id="JBHUCX010000067">
    <property type="protein sequence ID" value="MFD1676540.1"/>
    <property type="molecule type" value="Genomic_DNA"/>
</dbReference>
<protein>
    <submittedName>
        <fullName evidence="1">Uncharacterized protein</fullName>
    </submittedName>
</protein>
<comment type="caution">
    <text evidence="1">The sequence shown here is derived from an EMBL/GenBank/DDBJ whole genome shotgun (WGS) entry which is preliminary data.</text>
</comment>
<organism evidence="1 2">
    <name type="scientific">Alicyclobacillus fodiniaquatilis</name>
    <dbReference type="NCBI Taxonomy" id="1661150"/>
    <lineage>
        <taxon>Bacteria</taxon>
        <taxon>Bacillati</taxon>
        <taxon>Bacillota</taxon>
        <taxon>Bacilli</taxon>
        <taxon>Bacillales</taxon>
        <taxon>Alicyclobacillaceae</taxon>
        <taxon>Alicyclobacillus</taxon>
    </lineage>
</organism>
<accession>A0ABW4JN49</accession>